<sequence length="41" mass="4987">MFKDNYVLYVLKQVPHNDTNNILFLKVEYTNTLNLFQRLII</sequence>
<dbReference type="Proteomes" id="UP000016160">
    <property type="component" value="Chromosome"/>
</dbReference>
<organism evidence="1 2">
    <name type="scientific">Formosa agariphila (strain DSM 15362 / KCTC 12365 / LMG 23005 / KMM 3901 / M-2Alg 35-1)</name>
    <dbReference type="NCBI Taxonomy" id="1347342"/>
    <lineage>
        <taxon>Bacteria</taxon>
        <taxon>Pseudomonadati</taxon>
        <taxon>Bacteroidota</taxon>
        <taxon>Flavobacteriia</taxon>
        <taxon>Flavobacteriales</taxon>
        <taxon>Flavobacteriaceae</taxon>
        <taxon>Formosa</taxon>
    </lineage>
</organism>
<keyword evidence="2" id="KW-1185">Reference proteome</keyword>
<proteinExistence type="predicted"/>
<dbReference type="PATRIC" id="fig|1347342.6.peg.1662"/>
<reference evidence="1 2" key="1">
    <citation type="journal article" date="2013" name="Appl. Environ. Microbiol.">
        <title>The genome of the alga-associated marine flavobacterium Formosa agariphila KMM 3901T reveals a broad potential for degradation of algal polysaccharides.</title>
        <authorList>
            <person name="Mann A.J."/>
            <person name="Hahnke R.L."/>
            <person name="Huang S."/>
            <person name="Werner J."/>
            <person name="Xing P."/>
            <person name="Barbeyron T."/>
            <person name="Huettel B."/>
            <person name="Stueber K."/>
            <person name="Reinhardt R."/>
            <person name="Harder J."/>
            <person name="Gloeckner F.O."/>
            <person name="Amann R.I."/>
            <person name="Teeling H."/>
        </authorList>
    </citation>
    <scope>NUCLEOTIDE SEQUENCE [LARGE SCALE GENOMIC DNA]</scope>
    <source>
        <strain evidence="2">DSM 15362 / KCTC 12365 / LMG 23005 / KMM 3901</strain>
    </source>
</reference>
<dbReference type="AlphaFoldDB" id="T2KN13"/>
<protein>
    <submittedName>
        <fullName evidence="1">Uncharacterized protein</fullName>
    </submittedName>
</protein>
<dbReference type="EMBL" id="HG315671">
    <property type="protein sequence ID" value="CDF79369.1"/>
    <property type="molecule type" value="Genomic_DNA"/>
</dbReference>
<dbReference type="STRING" id="1347342.BN863_16570"/>
<gene>
    <name evidence="1" type="ORF">BN863_16570</name>
</gene>
<accession>T2KN13</accession>
<dbReference type="HOGENOM" id="CLU_3270424_0_0_10"/>
<evidence type="ECO:0000313" key="1">
    <source>
        <dbReference type="EMBL" id="CDF79369.1"/>
    </source>
</evidence>
<name>T2KN13_FORAG</name>
<evidence type="ECO:0000313" key="2">
    <source>
        <dbReference type="Proteomes" id="UP000016160"/>
    </source>
</evidence>